<keyword evidence="6" id="KW-1185">Reference proteome</keyword>
<sequence length="1720" mass="196139">MDEDYKRRRDWYHHGEVISGDAVESKVKQWNDEVLGLYRAAEYLDEELASKGSLVDYADGEEEDKEEDEFLAKLADAETPLYPSCANHSKLSAIVSLYRIKTKNGWSDKSFNDNLETLPNMLPEDNVLHTSMYDVKKFMKSFDMGYQKIHACINDCCLFRKKYKKLDACPKCKASRWKTNMHTGQIKKGVPQKVLRYFPVIPRLKRMFRSEQQAKDLRWHFSNKSSDGKMRHPVDYVTWEQVNAKYPEFAAEERNIRLGLSTNGFNLFNMKNSWYSCWPVLLVNYNMAPDLCMKKENMMLTLLIPGPQQPGNSIDIYLEPLIEDLNHLWSNGEVTYDAFSKTTFNLKAILLWTISDFPAYGNLARCKVKGKMGCPLCGKSTDSMWLRNCRKHVYMCHRKSLPPNHRYRVKKTWFDGKVEHGSKGRILTGHNISVLLKNFRNDFGNRKETGKKRSRTASVIETASSDESDDTELDEEEEGEKDDEELSRWKKRSIFFKLSYWEDLPVRHNLDVMHVERNVCASIVATLLHCGKSKDGLKTQKDLQILGIRKDLHPAERGKRTYLPPAPWSLSKSEKKVFCKRLYDFKGPDGYCSNISTCISLEECKVMGLKSHDYHVLMQQLLPVAIRGLLPKGPRIAILRLCAFFNQLCQRVIDMEVITVLETEVVETLCMFERFFPPSFFDIMVHLCVHLGREARLGGPVHFRWMYPFERYMKVLKDFVRNPARPEGCIAESYLAKECMEFCSAFLRKSTNVEEKPLRNTEYENNSILEGRPIAAASSLTLTEMEKKIAHLSIPLDSDDHEDTLKWLAYGPRNIARSYTGYIVNGLRFHTTSVDRLSQNSGVYYEATTMCRSSAKDTSHVVDWVSYYGRLTDIILLDYNVFYVPIFRCQWAVRGNGVKIEDGFTLVNLFQSQVSFARDPYILASQAKQVFYSREDDSSNWFVAMRGPSRRYNEEAEDLADVGPLPSDIDMVTEELSDESQNARTDCEGIYANKEDNGGKFEETTANAELPADEEAVIEEDNEVHTATQETEGDTVQQQPKRRRGPTKMMKLRPKNVPIGEWRKFVKLKTSPEFQVVSDQYKERRRSQIPHTCSRKGMARLAEELKQESSEPSQVTRLKVWVKSRTKKDGTAVNTQAAETIANELAASGDPSSTSTNPKEDLLSQVLGPDKPGRLRAMGRGMSMSKLACFQVKNKYVADMQKNQYQLQKQVQDLQEALPKLNHQRPTEPEIGENSTPISVKNRLKPKCVLHDWSGTDDIVAEGIVLSSDRGDFIDNTPLGPGAYKVLVETVVKSEAWLWRPAQKMFTIGEAVGTVIAWSQNYTVVFDDDVLPDDFDPKSPRPDSINKCKLLDWDKMMKKLLQKGVGYQKTISPLQQSTSTPAAPVKKTKDNSQSNSQAPTQKSQQSIHAEKIGKENQKCMLMDITGLKRVVAQGRWSSNDPNMKVHFKPLGPNGVRVWVDALFKKSLGASRAIKETLIHEEEERGIEETQRVVHSMWCPSLCSHLQSQSVPESWPSTKGAKEVVSKFMEMPSTARAKKMMSQETYLMERITKAKEQLKNLVVENRESQRVESSSVSPFPTTIGVVDILDAASPSVLAADMTPSFVADASPNINNVQYQAPYNLFDQIQQGSYNMNINQDYSNYNLNLNLNLNSNQQQSFMNRMVEQQMGYAGGRASIPFMDGNHYNYHQLPVVDLVSTSYMPSITTTTTGVYDPYINNNL</sequence>
<dbReference type="Pfam" id="PF26133">
    <property type="entry name" value="DUF8039"/>
    <property type="match status" value="1"/>
</dbReference>
<evidence type="ECO:0000256" key="1">
    <source>
        <dbReference type="SAM" id="MobiDB-lite"/>
    </source>
</evidence>
<dbReference type="InterPro" id="IPR004252">
    <property type="entry name" value="Probable_transposase_24"/>
</dbReference>
<reference evidence="5 6" key="1">
    <citation type="submission" date="2020-12" db="EMBL/GenBank/DDBJ databases">
        <title>Concerted genomic and epigenomic changes stabilize Arabidopsis allopolyploids.</title>
        <authorList>
            <person name="Chen Z."/>
        </authorList>
    </citation>
    <scope>NUCLEOTIDE SEQUENCE [LARGE SCALE GENOMIC DNA]</scope>
    <source>
        <strain evidence="5">As9502</strain>
        <tissue evidence="5">Leaf</tissue>
    </source>
</reference>
<dbReference type="Pfam" id="PF02992">
    <property type="entry name" value="Transposase_21"/>
    <property type="match status" value="1"/>
</dbReference>
<feature type="region of interest" description="Disordered" evidence="1">
    <location>
        <begin position="1372"/>
        <end position="1408"/>
    </location>
</feature>
<evidence type="ECO:0000259" key="2">
    <source>
        <dbReference type="Pfam" id="PF13952"/>
    </source>
</evidence>
<feature type="region of interest" description="Disordered" evidence="1">
    <location>
        <begin position="1146"/>
        <end position="1172"/>
    </location>
</feature>
<dbReference type="OrthoDB" id="1051367at2759"/>
<organism evidence="5 6">
    <name type="scientific">Arabidopsis suecica</name>
    <name type="common">Swedish thale-cress</name>
    <name type="synonym">Cardaminopsis suecica</name>
    <dbReference type="NCBI Taxonomy" id="45249"/>
    <lineage>
        <taxon>Eukaryota</taxon>
        <taxon>Viridiplantae</taxon>
        <taxon>Streptophyta</taxon>
        <taxon>Embryophyta</taxon>
        <taxon>Tracheophyta</taxon>
        <taxon>Spermatophyta</taxon>
        <taxon>Magnoliopsida</taxon>
        <taxon>eudicotyledons</taxon>
        <taxon>Gunneridae</taxon>
        <taxon>Pentapetalae</taxon>
        <taxon>rosids</taxon>
        <taxon>malvids</taxon>
        <taxon>Brassicales</taxon>
        <taxon>Brassicaceae</taxon>
        <taxon>Camelineae</taxon>
        <taxon>Arabidopsis</taxon>
    </lineage>
</organism>
<evidence type="ECO:0000259" key="3">
    <source>
        <dbReference type="Pfam" id="PF13960"/>
    </source>
</evidence>
<dbReference type="PANTHER" id="PTHR10775">
    <property type="entry name" value="OS08G0208400 PROTEIN"/>
    <property type="match status" value="1"/>
</dbReference>
<dbReference type="Proteomes" id="UP000694251">
    <property type="component" value="Chromosome 11"/>
</dbReference>
<evidence type="ECO:0000313" key="5">
    <source>
        <dbReference type="EMBL" id="KAG7556831.1"/>
    </source>
</evidence>
<proteinExistence type="predicted"/>
<dbReference type="PANTHER" id="PTHR10775:SF182">
    <property type="entry name" value="TRANSPOSON, EN_SPM-LIKE, TRANSPOSASE-ASSOCIATED DOMAIN PROTEIN-RELATED"/>
    <property type="match status" value="1"/>
</dbReference>
<dbReference type="EMBL" id="JAEFBJ010000011">
    <property type="protein sequence ID" value="KAG7556831.1"/>
    <property type="molecule type" value="Genomic_DNA"/>
</dbReference>
<evidence type="ECO:0000313" key="6">
    <source>
        <dbReference type="Proteomes" id="UP000694251"/>
    </source>
</evidence>
<feature type="compositionally biased region" description="Polar residues" evidence="1">
    <location>
        <begin position="1372"/>
        <end position="1381"/>
    </location>
</feature>
<comment type="caution">
    <text evidence="5">The sequence shown here is derived from an EMBL/GenBank/DDBJ whole genome shotgun (WGS) entry which is preliminary data.</text>
</comment>
<feature type="domain" description="DUF8039" evidence="4">
    <location>
        <begin position="1247"/>
        <end position="1322"/>
    </location>
</feature>
<accession>A0A8T1ZE22</accession>
<feature type="region of interest" description="Disordered" evidence="1">
    <location>
        <begin position="446"/>
        <end position="484"/>
    </location>
</feature>
<name>A0A8T1ZE22_ARASU</name>
<protein>
    <submittedName>
        <fullName evidence="5">Putative transposase Ptta/En/Spm plant</fullName>
    </submittedName>
</protein>
<feature type="domain" description="DUF4218" evidence="3">
    <location>
        <begin position="648"/>
        <end position="760"/>
    </location>
</feature>
<feature type="domain" description="DUF4216" evidence="2">
    <location>
        <begin position="877"/>
        <end position="943"/>
    </location>
</feature>
<feature type="region of interest" description="Disordered" evidence="1">
    <location>
        <begin position="1024"/>
        <end position="1048"/>
    </location>
</feature>
<gene>
    <name evidence="5" type="ORF">ISN44_As11g028280</name>
</gene>
<dbReference type="Pfam" id="PF13960">
    <property type="entry name" value="DUF4218"/>
    <property type="match status" value="1"/>
</dbReference>
<feature type="compositionally biased region" description="Polar residues" evidence="1">
    <location>
        <begin position="1025"/>
        <end position="1039"/>
    </location>
</feature>
<feature type="compositionally biased region" description="Polar residues" evidence="1">
    <location>
        <begin position="1391"/>
        <end position="1407"/>
    </location>
</feature>
<dbReference type="InterPro" id="IPR058352">
    <property type="entry name" value="DUF8039"/>
</dbReference>
<dbReference type="InterPro" id="IPR004242">
    <property type="entry name" value="Transposase_21"/>
</dbReference>
<dbReference type="Pfam" id="PF03004">
    <property type="entry name" value="Transposase_24"/>
    <property type="match status" value="1"/>
</dbReference>
<dbReference type="Pfam" id="PF13952">
    <property type="entry name" value="DUF4216"/>
    <property type="match status" value="1"/>
</dbReference>
<feature type="compositionally biased region" description="Acidic residues" evidence="1">
    <location>
        <begin position="464"/>
        <end position="484"/>
    </location>
</feature>
<evidence type="ECO:0000259" key="4">
    <source>
        <dbReference type="Pfam" id="PF26133"/>
    </source>
</evidence>
<dbReference type="InterPro" id="IPR025452">
    <property type="entry name" value="DUF4218"/>
</dbReference>
<dbReference type="InterPro" id="IPR025312">
    <property type="entry name" value="DUF4216"/>
</dbReference>